<dbReference type="SMART" id="SM00717">
    <property type="entry name" value="SANT"/>
    <property type="match status" value="1"/>
</dbReference>
<dbReference type="PROSITE" id="PS51294">
    <property type="entry name" value="HTH_MYB"/>
    <property type="match status" value="1"/>
</dbReference>
<feature type="compositionally biased region" description="Low complexity" evidence="2">
    <location>
        <begin position="61"/>
        <end position="70"/>
    </location>
</feature>
<evidence type="ECO:0000313" key="6">
    <source>
        <dbReference type="Proteomes" id="UP001417504"/>
    </source>
</evidence>
<feature type="compositionally biased region" description="Low complexity" evidence="2">
    <location>
        <begin position="366"/>
        <end position="378"/>
    </location>
</feature>
<dbReference type="PROSITE" id="PS50090">
    <property type="entry name" value="MYB_LIKE"/>
    <property type="match status" value="1"/>
</dbReference>
<dbReference type="Gene3D" id="1.10.246.220">
    <property type="match status" value="1"/>
</dbReference>
<evidence type="ECO:0000259" key="3">
    <source>
        <dbReference type="PROSITE" id="PS50090"/>
    </source>
</evidence>
<keyword evidence="6" id="KW-1185">Reference proteome</keyword>
<dbReference type="InterPro" id="IPR017930">
    <property type="entry name" value="Myb_dom"/>
</dbReference>
<keyword evidence="1" id="KW-0238">DNA-binding</keyword>
<protein>
    <submittedName>
        <fullName evidence="5">Uncharacterized protein</fullName>
    </submittedName>
</protein>
<dbReference type="PANTHER" id="PTHR21717:SF70">
    <property type="entry name" value="TELOMERE REPEAT-BINDING PROTEIN 2-RELATED"/>
    <property type="match status" value="1"/>
</dbReference>
<comment type="caution">
    <text evidence="5">The sequence shown here is derived from an EMBL/GenBank/DDBJ whole genome shotgun (WGS) entry which is preliminary data.</text>
</comment>
<feature type="region of interest" description="Disordered" evidence="2">
    <location>
        <begin position="58"/>
        <end position="82"/>
    </location>
</feature>
<dbReference type="InterPro" id="IPR029071">
    <property type="entry name" value="Ubiquitin-like_domsf"/>
</dbReference>
<dbReference type="EMBL" id="JBBNAE010000005">
    <property type="protein sequence ID" value="KAK9123958.1"/>
    <property type="molecule type" value="Genomic_DNA"/>
</dbReference>
<gene>
    <name evidence="5" type="ORF">Sjap_013560</name>
</gene>
<evidence type="ECO:0000259" key="4">
    <source>
        <dbReference type="PROSITE" id="PS51294"/>
    </source>
</evidence>
<dbReference type="InterPro" id="IPR057625">
    <property type="entry name" value="TPR1-6-like_ubiquitin"/>
</dbReference>
<dbReference type="AlphaFoldDB" id="A0AAP0IYA9"/>
<reference evidence="5 6" key="1">
    <citation type="submission" date="2024-01" db="EMBL/GenBank/DDBJ databases">
        <title>Genome assemblies of Stephania.</title>
        <authorList>
            <person name="Yang L."/>
        </authorList>
    </citation>
    <scope>NUCLEOTIDE SEQUENCE [LARGE SCALE GENOMIC DNA]</scope>
    <source>
        <strain evidence="5">QJT</strain>
        <tissue evidence="5">Leaf</tissue>
    </source>
</reference>
<feature type="domain" description="HTH myb-type" evidence="4">
    <location>
        <begin position="573"/>
        <end position="631"/>
    </location>
</feature>
<name>A0AAP0IYA9_9MAGN</name>
<dbReference type="Proteomes" id="UP001417504">
    <property type="component" value="Unassembled WGS sequence"/>
</dbReference>
<dbReference type="InterPro" id="IPR001005">
    <property type="entry name" value="SANT/Myb"/>
</dbReference>
<dbReference type="SUPFAM" id="SSF54236">
    <property type="entry name" value="Ubiquitin-like"/>
    <property type="match status" value="1"/>
</dbReference>
<evidence type="ECO:0000256" key="1">
    <source>
        <dbReference type="ARBA" id="ARBA00023125"/>
    </source>
</evidence>
<sequence length="675" mass="74263">MVLQKRLEYGFNGYQMPSMPRASRSTRRRSSMIKNVENNQLRAFELLATVAGKLLQERESSSSSNVSMRSPPGIGKDGSKQEVKGVVKNVNPVKVEQFDQVHCDDNASTSSLSLQVHQDLALSAPHGLDESIVTNPYGSDKFGCHIDIASTVSGNKIGKLSDGIDNEGYLGLNKSYKGDVGMVKGQMEPESRGISSTPKRTMSDPCISGNFVNMGNTSLKVLLCRDPLPHGSFSQSCDRMKGTSQECDDNSFGCNQTTTMNSKTLRTLPRIGDRRIRKLFASKYWGVAPNLKERNLSNDGDVKPFFRHKRPFYTRERSHRNYTSKRRRTFEQSLAAASYRRIDSELSGSRIKGNAFGPNVTKHGGNVASSSVSDPDSSFNSKDSQVKLSIKSFKIPELFIEIPENATVGSLKRTVKEAVTAILEGGLCVGVLIQGKKVRDDAKTLLQTGICKDNKLDGLGFELEPNSANVPPLCSETPPLLLPCDSSRAQCRYSAMSALNPGPSDSSLNPPEMITNTETSSETNLALVPIPSDMSVDKLAPNSGALVDVPSSNAEPLTVLSLHGKPKRSELVQRRIRRPFSVSEVEALVQAVEKLGTGRWRDVKIRAFDTAKHRTYVDLKDKWKTLVHTARISPQQRRGEPVPQELLDRVLAAHAYWSHQQTKQQLSLQTDSLGI</sequence>
<dbReference type="PANTHER" id="PTHR21717">
    <property type="entry name" value="TELOMERIC REPEAT BINDING PROTEIN"/>
    <property type="match status" value="1"/>
</dbReference>
<dbReference type="InterPro" id="IPR009057">
    <property type="entry name" value="Homeodomain-like_sf"/>
</dbReference>
<feature type="region of interest" description="Disordered" evidence="2">
    <location>
        <begin position="353"/>
        <end position="378"/>
    </location>
</feature>
<dbReference type="SUPFAM" id="SSF46689">
    <property type="entry name" value="Homeodomain-like"/>
    <property type="match status" value="1"/>
</dbReference>
<dbReference type="CDD" id="cd11660">
    <property type="entry name" value="SANT_TRF"/>
    <property type="match status" value="1"/>
</dbReference>
<evidence type="ECO:0000313" key="5">
    <source>
        <dbReference type="EMBL" id="KAK9123958.1"/>
    </source>
</evidence>
<dbReference type="Pfam" id="PF23603">
    <property type="entry name" value="Ubiquitin_TPR1"/>
    <property type="match status" value="1"/>
</dbReference>
<proteinExistence type="predicted"/>
<dbReference type="InterPro" id="IPR031105">
    <property type="entry name" value="TRP_plant"/>
</dbReference>
<organism evidence="5 6">
    <name type="scientific">Stephania japonica</name>
    <dbReference type="NCBI Taxonomy" id="461633"/>
    <lineage>
        <taxon>Eukaryota</taxon>
        <taxon>Viridiplantae</taxon>
        <taxon>Streptophyta</taxon>
        <taxon>Embryophyta</taxon>
        <taxon>Tracheophyta</taxon>
        <taxon>Spermatophyta</taxon>
        <taxon>Magnoliopsida</taxon>
        <taxon>Ranunculales</taxon>
        <taxon>Menispermaceae</taxon>
        <taxon>Menispermoideae</taxon>
        <taxon>Cissampelideae</taxon>
        <taxon>Stephania</taxon>
    </lineage>
</organism>
<accession>A0AAP0IYA9</accession>
<dbReference type="GO" id="GO:0042162">
    <property type="term" value="F:telomeric DNA binding"/>
    <property type="evidence" value="ECO:0007669"/>
    <property type="project" value="UniProtKB-ARBA"/>
</dbReference>
<feature type="domain" description="Myb-like" evidence="3">
    <location>
        <begin position="572"/>
        <end position="627"/>
    </location>
</feature>
<evidence type="ECO:0000256" key="2">
    <source>
        <dbReference type="SAM" id="MobiDB-lite"/>
    </source>
</evidence>